<dbReference type="InterPro" id="IPR001537">
    <property type="entry name" value="SpoU_MeTrfase"/>
</dbReference>
<name>A0A1Y2L2C9_9PROT</name>
<keyword evidence="3 6" id="KW-0808">Transferase</keyword>
<evidence type="ECO:0000256" key="2">
    <source>
        <dbReference type="ARBA" id="ARBA00022603"/>
    </source>
</evidence>
<dbReference type="SUPFAM" id="SSF75217">
    <property type="entry name" value="alpha/beta knot"/>
    <property type="match status" value="1"/>
</dbReference>
<dbReference type="GO" id="GO:0005829">
    <property type="term" value="C:cytosol"/>
    <property type="evidence" value="ECO:0007669"/>
    <property type="project" value="TreeGrafter"/>
</dbReference>
<sequence length="262" mass="28951">MSDTPTAARPETAGVVNPPVIILIEPQLGDNIGKAARAMLNCGLVDLRLVRPRDGWPNERATANASGADIVIDNTKVFEHEDDALADLNRIYVTTARTRDAVKPVFTPRGLAPEMRANIGKGEKIGVMFGPERTGVRNEHIAMADAVVTVPLNPGFTSLNLAQAVLLIGYEWWQAGVNVPDYQMMMNDSFPAAHDEVARMLAHLEYELDESGFFRVEAKRPAMERNIRNIFNRMSLTHQEVQTIRGMVSAMRGAKHKPKPKT</sequence>
<dbReference type="PIRSF" id="PIRSF004808">
    <property type="entry name" value="LasT"/>
    <property type="match status" value="1"/>
</dbReference>
<reference evidence="6 7" key="1">
    <citation type="submission" date="2014-03" db="EMBL/GenBank/DDBJ databases">
        <title>The draft genome sequence of Thalassospira mesophila JCM 18969.</title>
        <authorList>
            <person name="Lai Q."/>
            <person name="Shao Z."/>
        </authorList>
    </citation>
    <scope>NUCLEOTIDE SEQUENCE [LARGE SCALE GENOMIC DNA]</scope>
    <source>
        <strain evidence="6 7">JCM 18969</strain>
    </source>
</reference>
<dbReference type="RefSeq" id="WP_085580675.1">
    <property type="nucleotide sequence ID" value="NZ_JFKA01000002.1"/>
</dbReference>
<dbReference type="InterPro" id="IPR029026">
    <property type="entry name" value="tRNA_m1G_MTases_N"/>
</dbReference>
<dbReference type="STRING" id="1293891.TMES_06585"/>
<comment type="similarity">
    <text evidence="1">Belongs to the class IV-like SAM-binding methyltransferase superfamily. RNA methyltransferase TrmH family.</text>
</comment>
<dbReference type="Pfam" id="PF00588">
    <property type="entry name" value="SpoU_methylase"/>
    <property type="match status" value="1"/>
</dbReference>
<feature type="domain" description="tRNA/rRNA methyltransferase SpoU type" evidence="5">
    <location>
        <begin position="20"/>
        <end position="170"/>
    </location>
</feature>
<dbReference type="GO" id="GO:0008173">
    <property type="term" value="F:RNA methyltransferase activity"/>
    <property type="evidence" value="ECO:0007669"/>
    <property type="project" value="InterPro"/>
</dbReference>
<evidence type="ECO:0000256" key="1">
    <source>
        <dbReference type="ARBA" id="ARBA00007228"/>
    </source>
</evidence>
<dbReference type="EMBL" id="JFKA01000002">
    <property type="protein sequence ID" value="OSQ39648.1"/>
    <property type="molecule type" value="Genomic_DNA"/>
</dbReference>
<dbReference type="AlphaFoldDB" id="A0A1Y2L2C9"/>
<protein>
    <submittedName>
        <fullName evidence="6">rRNA methyltransferase</fullName>
    </submittedName>
</protein>
<evidence type="ECO:0000259" key="5">
    <source>
        <dbReference type="Pfam" id="PF00588"/>
    </source>
</evidence>
<comment type="caution">
    <text evidence="6">The sequence shown here is derived from an EMBL/GenBank/DDBJ whole genome shotgun (WGS) entry which is preliminary data.</text>
</comment>
<dbReference type="OrthoDB" id="9806346at2"/>
<keyword evidence="7" id="KW-1185">Reference proteome</keyword>
<evidence type="ECO:0000256" key="3">
    <source>
        <dbReference type="ARBA" id="ARBA00022679"/>
    </source>
</evidence>
<evidence type="ECO:0000313" key="6">
    <source>
        <dbReference type="EMBL" id="OSQ39648.1"/>
    </source>
</evidence>
<dbReference type="PANTHER" id="PTHR42786:SF7">
    <property type="entry name" value="TRNA_RRNA METHYLTRANSFERASE SPOU TYPE DOMAIN-CONTAINING PROTEIN"/>
    <property type="match status" value="1"/>
</dbReference>
<accession>A0A1Y2L2C9</accession>
<dbReference type="InterPro" id="IPR029028">
    <property type="entry name" value="Alpha/beta_knot_MTases"/>
</dbReference>
<keyword evidence="4" id="KW-0949">S-adenosyl-L-methionine</keyword>
<dbReference type="Gene3D" id="1.10.8.590">
    <property type="match status" value="1"/>
</dbReference>
<organism evidence="6 7">
    <name type="scientific">Thalassospira mesophila</name>
    <dbReference type="NCBI Taxonomy" id="1293891"/>
    <lineage>
        <taxon>Bacteria</taxon>
        <taxon>Pseudomonadati</taxon>
        <taxon>Pseudomonadota</taxon>
        <taxon>Alphaproteobacteria</taxon>
        <taxon>Rhodospirillales</taxon>
        <taxon>Thalassospiraceae</taxon>
        <taxon>Thalassospira</taxon>
    </lineage>
</organism>
<keyword evidence="2 6" id="KW-0489">Methyltransferase</keyword>
<dbReference type="InterPro" id="IPR004384">
    <property type="entry name" value="RNA_MeTrfase_TrmJ/LasT"/>
</dbReference>
<gene>
    <name evidence="6" type="ORF">TMES_06585</name>
</gene>
<dbReference type="Proteomes" id="UP000193391">
    <property type="component" value="Unassembled WGS sequence"/>
</dbReference>
<dbReference type="CDD" id="cd18093">
    <property type="entry name" value="SpoU-like_TrmJ"/>
    <property type="match status" value="1"/>
</dbReference>
<dbReference type="PANTHER" id="PTHR42786">
    <property type="entry name" value="TRNA/RRNA METHYLTRANSFERASE"/>
    <property type="match status" value="1"/>
</dbReference>
<dbReference type="Gene3D" id="3.40.1280.10">
    <property type="match status" value="1"/>
</dbReference>
<dbReference type="GO" id="GO:0003723">
    <property type="term" value="F:RNA binding"/>
    <property type="evidence" value="ECO:0007669"/>
    <property type="project" value="InterPro"/>
</dbReference>
<dbReference type="GO" id="GO:0002128">
    <property type="term" value="P:tRNA nucleoside ribose methylation"/>
    <property type="evidence" value="ECO:0007669"/>
    <property type="project" value="TreeGrafter"/>
</dbReference>
<evidence type="ECO:0000256" key="4">
    <source>
        <dbReference type="ARBA" id="ARBA00022691"/>
    </source>
</evidence>
<proteinExistence type="inferred from homology"/>
<evidence type="ECO:0000313" key="7">
    <source>
        <dbReference type="Proteomes" id="UP000193391"/>
    </source>
</evidence>